<dbReference type="AlphaFoldDB" id="A9KUS9"/>
<proteinExistence type="predicted"/>
<gene>
    <name evidence="1" type="ordered locus">Sbal195_2931</name>
</gene>
<dbReference type="HOGENOM" id="CLU_2318535_0_0_6"/>
<evidence type="ECO:0000313" key="1">
    <source>
        <dbReference type="EMBL" id="ABX50097.1"/>
    </source>
</evidence>
<accession>A9KUS9</accession>
<dbReference type="KEGG" id="sbn:Sbal195_2931"/>
<reference evidence="1 2" key="1">
    <citation type="submission" date="2007-11" db="EMBL/GenBank/DDBJ databases">
        <title>Complete sequence of chromosome of Shewanella baltica OS195.</title>
        <authorList>
            <consortium name="US DOE Joint Genome Institute"/>
            <person name="Copeland A."/>
            <person name="Lucas S."/>
            <person name="Lapidus A."/>
            <person name="Barry K."/>
            <person name="Glavina del Rio T."/>
            <person name="Dalin E."/>
            <person name="Tice H."/>
            <person name="Pitluck S."/>
            <person name="Chain P."/>
            <person name="Malfatti S."/>
            <person name="Shin M."/>
            <person name="Vergez L."/>
            <person name="Schmutz J."/>
            <person name="Larimer F."/>
            <person name="Land M."/>
            <person name="Hauser L."/>
            <person name="Kyrpides N."/>
            <person name="Kim E."/>
            <person name="Brettar I."/>
            <person name="Rodrigues J."/>
            <person name="Konstantinidis K."/>
            <person name="Klappenbach J."/>
            <person name="Hofle M."/>
            <person name="Tiedje J."/>
            <person name="Richardson P."/>
        </authorList>
    </citation>
    <scope>NUCLEOTIDE SEQUENCE [LARGE SCALE GENOMIC DNA]</scope>
    <source>
        <strain evidence="1 2">OS195</strain>
    </source>
</reference>
<organism evidence="1 2">
    <name type="scientific">Shewanella baltica (strain OS195)</name>
    <dbReference type="NCBI Taxonomy" id="399599"/>
    <lineage>
        <taxon>Bacteria</taxon>
        <taxon>Pseudomonadati</taxon>
        <taxon>Pseudomonadota</taxon>
        <taxon>Gammaproteobacteria</taxon>
        <taxon>Alteromonadales</taxon>
        <taxon>Shewanellaceae</taxon>
        <taxon>Shewanella</taxon>
    </lineage>
</organism>
<dbReference type="Proteomes" id="UP000000770">
    <property type="component" value="Chromosome"/>
</dbReference>
<sequence>MKEYNTPGVGVVLDKYGYKFIPEAHCYLNFRGSRVDLTRFGSEAVEEINDFFIEVPVRPQKLAKVKPEMHRQFLVDKYGEGQVASVWQIREECIAALST</sequence>
<name>A9KUS9_SHEB9</name>
<evidence type="ECO:0000313" key="2">
    <source>
        <dbReference type="Proteomes" id="UP000000770"/>
    </source>
</evidence>
<dbReference type="EMBL" id="CP000891">
    <property type="protein sequence ID" value="ABX50097.1"/>
    <property type="molecule type" value="Genomic_DNA"/>
</dbReference>
<protein>
    <submittedName>
        <fullName evidence="1">Uncharacterized protein</fullName>
    </submittedName>
</protein>